<organism evidence="1 2">
    <name type="scientific">Trifolium medium</name>
    <dbReference type="NCBI Taxonomy" id="97028"/>
    <lineage>
        <taxon>Eukaryota</taxon>
        <taxon>Viridiplantae</taxon>
        <taxon>Streptophyta</taxon>
        <taxon>Embryophyta</taxon>
        <taxon>Tracheophyta</taxon>
        <taxon>Spermatophyta</taxon>
        <taxon>Magnoliopsida</taxon>
        <taxon>eudicotyledons</taxon>
        <taxon>Gunneridae</taxon>
        <taxon>Pentapetalae</taxon>
        <taxon>rosids</taxon>
        <taxon>fabids</taxon>
        <taxon>Fabales</taxon>
        <taxon>Fabaceae</taxon>
        <taxon>Papilionoideae</taxon>
        <taxon>50 kb inversion clade</taxon>
        <taxon>NPAAA clade</taxon>
        <taxon>Hologalegina</taxon>
        <taxon>IRL clade</taxon>
        <taxon>Trifolieae</taxon>
        <taxon>Trifolium</taxon>
    </lineage>
</organism>
<dbReference type="AlphaFoldDB" id="A0A392U1U6"/>
<accession>A0A392U1U6</accession>
<evidence type="ECO:0000313" key="1">
    <source>
        <dbReference type="EMBL" id="MCI66025.1"/>
    </source>
</evidence>
<comment type="caution">
    <text evidence="1">The sequence shown here is derived from an EMBL/GenBank/DDBJ whole genome shotgun (WGS) entry which is preliminary data.</text>
</comment>
<reference evidence="1 2" key="1">
    <citation type="journal article" date="2018" name="Front. Plant Sci.">
        <title>Red Clover (Trifolium pratense) and Zigzag Clover (T. medium) - A Picture of Genomic Similarities and Differences.</title>
        <authorList>
            <person name="Dluhosova J."/>
            <person name="Istvanek J."/>
            <person name="Nedelnik J."/>
            <person name="Repkova J."/>
        </authorList>
    </citation>
    <scope>NUCLEOTIDE SEQUENCE [LARGE SCALE GENOMIC DNA]</scope>
    <source>
        <strain evidence="2">cv. 10/8</strain>
        <tissue evidence="1">Leaf</tissue>
    </source>
</reference>
<dbReference type="EMBL" id="LXQA010687030">
    <property type="protein sequence ID" value="MCI66025.1"/>
    <property type="molecule type" value="Genomic_DNA"/>
</dbReference>
<keyword evidence="2" id="KW-1185">Reference proteome</keyword>
<feature type="non-terminal residue" evidence="1">
    <location>
        <position position="1"/>
    </location>
</feature>
<protein>
    <submittedName>
        <fullName evidence="1">Uncharacterized protein</fullName>
    </submittedName>
</protein>
<proteinExistence type="predicted"/>
<evidence type="ECO:0000313" key="2">
    <source>
        <dbReference type="Proteomes" id="UP000265520"/>
    </source>
</evidence>
<sequence>RAPPVQDACSSEHIHFPWNMEQLTQDEDQITVSPSIYGELLAVTLNGLPNTVSPSIYGASPFTEDGTH</sequence>
<dbReference type="Proteomes" id="UP000265520">
    <property type="component" value="Unassembled WGS sequence"/>
</dbReference>
<name>A0A392U1U6_9FABA</name>